<evidence type="ECO:0000313" key="2">
    <source>
        <dbReference type="Proteomes" id="UP000282435"/>
    </source>
</evidence>
<dbReference type="RefSeq" id="WP_126982765.1">
    <property type="nucleotide sequence ID" value="NZ_CP034670.1"/>
</dbReference>
<proteinExistence type="predicted"/>
<dbReference type="OrthoDB" id="8686772at2"/>
<accession>A0A3S9SI50</accession>
<dbReference type="Proteomes" id="UP000282435">
    <property type="component" value="Chromosome"/>
</dbReference>
<organism evidence="1 2">
    <name type="scientific">Eikenella corrodens</name>
    <dbReference type="NCBI Taxonomy" id="539"/>
    <lineage>
        <taxon>Bacteria</taxon>
        <taxon>Pseudomonadati</taxon>
        <taxon>Pseudomonadota</taxon>
        <taxon>Betaproteobacteria</taxon>
        <taxon>Neisseriales</taxon>
        <taxon>Neisseriaceae</taxon>
        <taxon>Eikenella</taxon>
    </lineage>
</organism>
<evidence type="ECO:0000313" key="1">
    <source>
        <dbReference type="EMBL" id="AZR59213.1"/>
    </source>
</evidence>
<dbReference type="EMBL" id="CP034670">
    <property type="protein sequence ID" value="AZR59213.1"/>
    <property type="molecule type" value="Genomic_DNA"/>
</dbReference>
<protein>
    <submittedName>
        <fullName evidence="1">Type IV secretion protein Rhs</fullName>
    </submittedName>
</protein>
<gene>
    <name evidence="1" type="ORF">ELB75_03725</name>
</gene>
<dbReference type="AlphaFoldDB" id="A0A3S9SI50"/>
<reference evidence="1 2" key="1">
    <citation type="submission" date="2018-12" db="EMBL/GenBank/DDBJ databases">
        <title>Genome sequencing of Eikenella corrodens KCOM 3110 (= JS217).</title>
        <authorList>
            <person name="Koo J.-K."/>
            <person name="Park S.-N."/>
            <person name="Lim Y.K."/>
        </authorList>
    </citation>
    <scope>NUCLEOTIDE SEQUENCE [LARGE SCALE GENOMIC DNA]</scope>
    <source>
        <strain evidence="1 2">KCOM 3110</strain>
    </source>
</reference>
<sequence>MIFSSSSRPLTPAETKLARSVFGSGLRYERIRLHGGAWWLPTRNIAIAPFGHVYFPANRFCPDFAQRPLIERAWLVHELTHVWQHQNGFPVWLGGSLQALRLGYLKKRAYRLPMLDTVLHFNRLNMEQQAEIFALYYRAAICHDPAATLYLPQLQRLLQPFFANPKSRELWPKWL</sequence>
<name>A0A3S9SI50_EIKCO</name>